<name>A0A2H5A3R8_9EURY</name>
<reference evidence="1 2" key="1">
    <citation type="submission" date="2017-01" db="EMBL/GenBank/DDBJ databases">
        <title>A Red Light-Sensitive Sensory Rhodopsin I From Haloarcula taiwanensis, A New Haloarchaeon Isolated From Taiwan.</title>
        <authorList>
            <person name="Yang C.-S."/>
            <person name="Han Y.-A."/>
            <person name="Chen P.-C."/>
            <person name="Ng W.V."/>
            <person name="Chen T.-W."/>
        </authorList>
    </citation>
    <scope>NUCLEOTIDE SEQUENCE [LARGE SCALE GENOMIC DNA]</scope>
    <source>
        <strain evidence="1 2">Taiwanensis</strain>
        <plasmid evidence="1 2">pNYT1</plasmid>
    </source>
</reference>
<keyword evidence="1" id="KW-0614">Plasmid</keyword>
<evidence type="ECO:0000313" key="1">
    <source>
        <dbReference type="EMBL" id="AUG49399.1"/>
    </source>
</evidence>
<dbReference type="OrthoDB" id="217165at2157"/>
<dbReference type="KEGG" id="hta:BVU17_17580"/>
<keyword evidence="2" id="KW-1185">Reference proteome</keyword>
<dbReference type="AlphaFoldDB" id="A0A2H5A3R8"/>
<proteinExistence type="predicted"/>
<dbReference type="Proteomes" id="UP000242917">
    <property type="component" value="Plasmid pNYT1"/>
</dbReference>
<dbReference type="EMBL" id="CP019156">
    <property type="protein sequence ID" value="AUG49399.1"/>
    <property type="molecule type" value="Genomic_DNA"/>
</dbReference>
<accession>A0A2H5A3R8</accession>
<geneLocation type="plasmid" evidence="1 2">
    <name>pNYT1</name>
</geneLocation>
<organism evidence="1 2">
    <name type="scientific">Haloarcula taiwanensis</name>
    <dbReference type="NCBI Taxonomy" id="1932004"/>
    <lineage>
        <taxon>Archaea</taxon>
        <taxon>Methanobacteriati</taxon>
        <taxon>Methanobacteriota</taxon>
        <taxon>Stenosarchaea group</taxon>
        <taxon>Halobacteria</taxon>
        <taxon>Halobacteriales</taxon>
        <taxon>Haloarculaceae</taxon>
        <taxon>Haloarcula</taxon>
    </lineage>
</organism>
<gene>
    <name evidence="1" type="ORF">BVU17_17580</name>
</gene>
<sequence>MSTTVPSFEEYDFDRGDHVRADWTDGDGPLDAVVGTVTDISDSGGNVIVSVEADDDQYPDRSIYGGTHDCAPEWVEPLEQS</sequence>
<evidence type="ECO:0000313" key="2">
    <source>
        <dbReference type="Proteomes" id="UP000242917"/>
    </source>
</evidence>
<protein>
    <submittedName>
        <fullName evidence="1">Uncharacterized protein</fullName>
    </submittedName>
</protein>